<protein>
    <recommendedName>
        <fullName evidence="2">ATP-grasp domain-containing protein</fullName>
    </recommendedName>
</protein>
<comment type="caution">
    <text evidence="3">The sequence shown here is derived from an EMBL/GenBank/DDBJ whole genome shotgun (WGS) entry which is preliminary data.</text>
</comment>
<evidence type="ECO:0000313" key="4">
    <source>
        <dbReference type="Proteomes" id="UP000187417"/>
    </source>
</evidence>
<accession>A0A1Q6FAR7</accession>
<dbReference type="RefSeq" id="WP_229034953.1">
    <property type="nucleotide sequence ID" value="NZ_BAAFLA010000011.1"/>
</dbReference>
<dbReference type="InterPro" id="IPR011761">
    <property type="entry name" value="ATP-grasp"/>
</dbReference>
<evidence type="ECO:0000313" key="3">
    <source>
        <dbReference type="EMBL" id="OKY95960.1"/>
    </source>
</evidence>
<gene>
    <name evidence="3" type="ORF">BHV66_03135</name>
</gene>
<dbReference type="AlphaFoldDB" id="A0A1Q6FAR7"/>
<organism evidence="3 4">
    <name type="scientific">Alistipes putredinis</name>
    <dbReference type="NCBI Taxonomy" id="28117"/>
    <lineage>
        <taxon>Bacteria</taxon>
        <taxon>Pseudomonadati</taxon>
        <taxon>Bacteroidota</taxon>
        <taxon>Bacteroidia</taxon>
        <taxon>Bacteroidales</taxon>
        <taxon>Rikenellaceae</taxon>
        <taxon>Alistipes</taxon>
    </lineage>
</organism>
<dbReference type="Gene3D" id="3.30.470.20">
    <property type="entry name" value="ATP-grasp fold, B domain"/>
    <property type="match status" value="1"/>
</dbReference>
<dbReference type="PROSITE" id="PS50975">
    <property type="entry name" value="ATP_GRASP"/>
    <property type="match status" value="1"/>
</dbReference>
<reference evidence="3 4" key="1">
    <citation type="journal article" date="2016" name="Nat. Biotechnol.">
        <title>Measurement of bacterial replication rates in microbial communities.</title>
        <authorList>
            <person name="Brown C.T."/>
            <person name="Olm M.R."/>
            <person name="Thomas B.C."/>
            <person name="Banfield J.F."/>
        </authorList>
    </citation>
    <scope>NUCLEOTIDE SEQUENCE [LARGE SCALE GENOMIC DNA]</scope>
    <source>
        <strain evidence="3">CAG:67_53_122</strain>
    </source>
</reference>
<dbReference type="GO" id="GO:0005524">
    <property type="term" value="F:ATP binding"/>
    <property type="evidence" value="ECO:0007669"/>
    <property type="project" value="UniProtKB-UniRule"/>
</dbReference>
<evidence type="ECO:0000256" key="1">
    <source>
        <dbReference type="PROSITE-ProRule" id="PRU00409"/>
    </source>
</evidence>
<feature type="domain" description="ATP-grasp" evidence="2">
    <location>
        <begin position="120"/>
        <end position="305"/>
    </location>
</feature>
<evidence type="ECO:0000259" key="2">
    <source>
        <dbReference type="PROSITE" id="PS50975"/>
    </source>
</evidence>
<dbReference type="SUPFAM" id="SSF56059">
    <property type="entry name" value="Glutathione synthetase ATP-binding domain-like"/>
    <property type="match status" value="1"/>
</dbReference>
<dbReference type="Gene3D" id="3.30.1490.20">
    <property type="entry name" value="ATP-grasp fold, A domain"/>
    <property type="match status" value="1"/>
</dbReference>
<dbReference type="InterPro" id="IPR013815">
    <property type="entry name" value="ATP_grasp_subdomain_1"/>
</dbReference>
<keyword evidence="1" id="KW-0067">ATP-binding</keyword>
<dbReference type="InterPro" id="IPR005479">
    <property type="entry name" value="CPAse_ATP-bd"/>
</dbReference>
<dbReference type="Gene3D" id="3.40.50.20">
    <property type="match status" value="1"/>
</dbReference>
<dbReference type="Pfam" id="PF02786">
    <property type="entry name" value="CPSase_L_D2"/>
    <property type="match status" value="1"/>
</dbReference>
<proteinExistence type="predicted"/>
<dbReference type="GO" id="GO:0046872">
    <property type="term" value="F:metal ion binding"/>
    <property type="evidence" value="ECO:0007669"/>
    <property type="project" value="InterPro"/>
</dbReference>
<sequence>MNVLLTDAQDVQSITVARSLHKRGCKVYGFMTSRISYGYTSRFFHRHILCPDVKNEPENFGLFLRKFLAETPINVIIPLSDGTAAYISQNKNELEKIHGVRCAVPGYEIFHKAHNKQLLMELCRRIGAPHPKTIELTPDNLVQASAYTGFPALIKPNISEGARGIVYVNDIDRLHEVFPSVQATFGACTLQEFIHHSGVYYNVMLYRDRNGKCLGSTVIKILRYFPLKGGTSCYSVSVENPELTEICFRVLEKIDWIGFADFDIMQEAESGDYKIIEINPRTPASLKASLASGVDFPAIILYDTLGHPVPKFKYEPGKILRYMGLDVMWFLFSPDRFRIRPSWFKFFGRNIYYEDGTWSDPLPMLAGCFAGVIKYLNPKFRKSKLN</sequence>
<keyword evidence="1" id="KW-0547">Nucleotide-binding</keyword>
<dbReference type="Proteomes" id="UP000187417">
    <property type="component" value="Unassembled WGS sequence"/>
</dbReference>
<dbReference type="STRING" id="28117.BHV66_03135"/>
<name>A0A1Q6FAR7_9BACT</name>
<dbReference type="EMBL" id="MNQH01000003">
    <property type="protein sequence ID" value="OKY95960.1"/>
    <property type="molecule type" value="Genomic_DNA"/>
</dbReference>